<dbReference type="GO" id="GO:0016020">
    <property type="term" value="C:membrane"/>
    <property type="evidence" value="ECO:0007669"/>
    <property type="project" value="TreeGrafter"/>
</dbReference>
<gene>
    <name evidence="14" type="ORF">ECRASSUSDP1_LOCUS19204</name>
</gene>
<feature type="domain" description="Peptidase M1 membrane alanine aminopeptidase" evidence="12">
    <location>
        <begin position="279"/>
        <end position="504"/>
    </location>
</feature>
<dbReference type="GO" id="GO:0043171">
    <property type="term" value="P:peptide catabolic process"/>
    <property type="evidence" value="ECO:0007669"/>
    <property type="project" value="TreeGrafter"/>
</dbReference>
<dbReference type="Gene3D" id="2.60.40.1910">
    <property type="match status" value="1"/>
</dbReference>
<evidence type="ECO:0000259" key="13">
    <source>
        <dbReference type="Pfam" id="PF17900"/>
    </source>
</evidence>
<evidence type="ECO:0000256" key="1">
    <source>
        <dbReference type="ARBA" id="ARBA00010136"/>
    </source>
</evidence>
<dbReference type="GO" id="GO:0006508">
    <property type="term" value="P:proteolysis"/>
    <property type="evidence" value="ECO:0007669"/>
    <property type="project" value="UniProtKB-KW"/>
</dbReference>
<organism evidence="14 15">
    <name type="scientific">Euplotes crassus</name>
    <dbReference type="NCBI Taxonomy" id="5936"/>
    <lineage>
        <taxon>Eukaryota</taxon>
        <taxon>Sar</taxon>
        <taxon>Alveolata</taxon>
        <taxon>Ciliophora</taxon>
        <taxon>Intramacronucleata</taxon>
        <taxon>Spirotrichea</taxon>
        <taxon>Hypotrichia</taxon>
        <taxon>Euplotida</taxon>
        <taxon>Euplotidae</taxon>
        <taxon>Moneuplotes</taxon>
    </lineage>
</organism>
<dbReference type="SUPFAM" id="SSF55486">
    <property type="entry name" value="Metalloproteases ('zincins'), catalytic domain"/>
    <property type="match status" value="1"/>
</dbReference>
<dbReference type="GO" id="GO:0008270">
    <property type="term" value="F:zinc ion binding"/>
    <property type="evidence" value="ECO:0007669"/>
    <property type="project" value="UniProtKB-UniRule"/>
</dbReference>
<evidence type="ECO:0000256" key="11">
    <source>
        <dbReference type="RuleBase" id="RU364040"/>
    </source>
</evidence>
<reference evidence="14" key="1">
    <citation type="submission" date="2023-07" db="EMBL/GenBank/DDBJ databases">
        <authorList>
            <consortium name="AG Swart"/>
            <person name="Singh M."/>
            <person name="Singh A."/>
            <person name="Seah K."/>
            <person name="Emmerich C."/>
        </authorList>
    </citation>
    <scope>NUCLEOTIDE SEQUENCE</scope>
    <source>
        <strain evidence="14">DP1</strain>
    </source>
</reference>
<feature type="domain" description="Aminopeptidase N-like N-terminal" evidence="13">
    <location>
        <begin position="23"/>
        <end position="242"/>
    </location>
</feature>
<dbReference type="InterPro" id="IPR034016">
    <property type="entry name" value="M1_APN-typ"/>
</dbReference>
<keyword evidence="2 11" id="KW-0031">Aminopeptidase</keyword>
<dbReference type="CDD" id="cd09601">
    <property type="entry name" value="M1_APN-Q_like"/>
    <property type="match status" value="1"/>
</dbReference>
<dbReference type="Gene3D" id="1.10.390.10">
    <property type="entry name" value="Neutral Protease Domain 2"/>
    <property type="match status" value="1"/>
</dbReference>
<dbReference type="PANTHER" id="PTHR11533">
    <property type="entry name" value="PROTEASE M1 ZINC METALLOPROTEASE"/>
    <property type="match status" value="1"/>
</dbReference>
<protein>
    <recommendedName>
        <fullName evidence="11">Aminopeptidase</fullName>
        <ecNumber evidence="11">3.4.11.-</ecNumber>
    </recommendedName>
</protein>
<evidence type="ECO:0000313" key="14">
    <source>
        <dbReference type="EMBL" id="CAI2377814.1"/>
    </source>
</evidence>
<keyword evidence="3 11" id="KW-0645">Protease</keyword>
<dbReference type="Pfam" id="PF17900">
    <property type="entry name" value="Peptidase_M1_N"/>
    <property type="match status" value="1"/>
</dbReference>
<feature type="binding site" evidence="9">
    <location>
        <position position="349"/>
    </location>
    <ligand>
        <name>Zn(2+)</name>
        <dbReference type="ChEBI" id="CHEBI:29105"/>
        <note>catalytic</note>
    </ligand>
</feature>
<evidence type="ECO:0000256" key="3">
    <source>
        <dbReference type="ARBA" id="ARBA00022670"/>
    </source>
</evidence>
<sequence length="965" mass="112220">MDIEEPKKVRLYPQENGVHAIRPRKYHLRIMPKINEILRFSAILRMEIEVSQDGLDEVYIHSKNLQYSSIKLLTSDGEIPGEIFEADDYEKFTYKCSFFTSEAGERYIFEKGSYTILFEYEGDIVEKDSGFYACVDPRFTKKHFNSQSMTFTRAYIECESNEELKESLIENSVVCSTLEPVECRSIMPCFDEPVHKAIFSVEVMVYNKHHIAISNSPVAQIEEIEEGRLYKFEDTPLMSTYLLCIIVGKFDYLEDTIEDRISTRVYTPSGLAELGRFFLEMATKALRFYEDYFDIKYPLKKLDLVSLHSMHVRAMENWGCITFFCENFLMDLQSESSKTVIRSSRTICHEISHMWFGNLVTMEWWTDIWLNEGFARFMEFLALDEIHPEFHVWDQFINDVFTSGISQDRGYRSHPIEINCKSPDDIDSIFDSISYAKGSAIIRMINAVMGEKNFQQCISKYLSLYKYKNTRTKDLWKVLEDGSSGSDGQTSQDSKVDVSFMDQWTKTKGFPIISIIREISDENSQKFTVIQKSCHRNDIENLWKIPLNYITSSGITGDLILTERMEVITLPIPESDIIKFNHNSTTFCLIDYDPDYQESLLNASATLSIHNRLGLIEELSLIYKQKDRSSLNKYCVEMLKSIYETSFSEQASNYYLYNSLCSMLGVSLLNDYIPLIALQNNESNESFNSQIHIEKRLNFFQKHFAELFHSCDGFNTNETEYLKCQLIGTLAPWLLFITKDQTAIDQCKEILLRVIEKIVTSDPSKYVNEFITSIQSDIRPCVYIGGILSKDETIEKALISYYKNHRETLMDKGYFTELNSLCIALLFCSGQESLKIRSSVIKDVDINEASLITYIHISKHILNDFVDKTFRHEATFKDIEIQTRNFLVVSNKLNVNFSYTPEPLEYFTQITDKYQERKEEIDEKVEFSLEGTQQLCYDLSNANAQRKYNSERAMPEIIELSDFIE</sequence>
<dbReference type="GO" id="GO:0070006">
    <property type="term" value="F:metalloaminopeptidase activity"/>
    <property type="evidence" value="ECO:0007669"/>
    <property type="project" value="TreeGrafter"/>
</dbReference>
<proteinExistence type="inferred from homology"/>
<feature type="binding site" evidence="9">
    <location>
        <position position="372"/>
    </location>
    <ligand>
        <name>Zn(2+)</name>
        <dbReference type="ChEBI" id="CHEBI:29105"/>
        <note>catalytic</note>
    </ligand>
</feature>
<dbReference type="FunFam" id="1.10.390.10:FF:000006">
    <property type="entry name" value="Puromycin-sensitive aminopeptidase"/>
    <property type="match status" value="1"/>
</dbReference>
<evidence type="ECO:0000256" key="9">
    <source>
        <dbReference type="PIRSR" id="PIRSR634016-3"/>
    </source>
</evidence>
<keyword evidence="15" id="KW-1185">Reference proteome</keyword>
<dbReference type="Gene3D" id="2.60.40.1730">
    <property type="entry name" value="tricorn interacting facor f3 domain"/>
    <property type="match status" value="1"/>
</dbReference>
<dbReference type="InterPro" id="IPR001930">
    <property type="entry name" value="Peptidase_M1"/>
</dbReference>
<comment type="caution">
    <text evidence="14">The sequence shown here is derived from an EMBL/GenBank/DDBJ whole genome shotgun (WGS) entry which is preliminary data.</text>
</comment>
<keyword evidence="7 11" id="KW-0482">Metalloprotease</keyword>
<evidence type="ECO:0000259" key="12">
    <source>
        <dbReference type="Pfam" id="PF01433"/>
    </source>
</evidence>
<dbReference type="GO" id="GO:0005615">
    <property type="term" value="C:extracellular space"/>
    <property type="evidence" value="ECO:0007669"/>
    <property type="project" value="TreeGrafter"/>
</dbReference>
<dbReference type="InterPro" id="IPR045357">
    <property type="entry name" value="Aminopeptidase_N-like_N"/>
</dbReference>
<keyword evidence="4 9" id="KW-0479">Metal-binding</keyword>
<dbReference type="AlphaFoldDB" id="A0AAD1XS67"/>
<dbReference type="InterPro" id="IPR050344">
    <property type="entry name" value="Peptidase_M1_aminopeptidases"/>
</dbReference>
<feature type="active site" description="Proton acceptor" evidence="8">
    <location>
        <position position="350"/>
    </location>
</feature>
<evidence type="ECO:0000256" key="8">
    <source>
        <dbReference type="PIRSR" id="PIRSR634016-1"/>
    </source>
</evidence>
<dbReference type="Proteomes" id="UP001295684">
    <property type="component" value="Unassembled WGS sequence"/>
</dbReference>
<evidence type="ECO:0000256" key="6">
    <source>
        <dbReference type="ARBA" id="ARBA00022833"/>
    </source>
</evidence>
<keyword evidence="6 9" id="KW-0862">Zinc</keyword>
<evidence type="ECO:0000256" key="5">
    <source>
        <dbReference type="ARBA" id="ARBA00022801"/>
    </source>
</evidence>
<dbReference type="Pfam" id="PF01433">
    <property type="entry name" value="Peptidase_M1"/>
    <property type="match status" value="1"/>
</dbReference>
<name>A0AAD1XS67_EUPCR</name>
<accession>A0AAD1XS67</accession>
<dbReference type="SUPFAM" id="SSF63737">
    <property type="entry name" value="Leukotriene A4 hydrolase N-terminal domain"/>
    <property type="match status" value="1"/>
</dbReference>
<dbReference type="GO" id="GO:0005737">
    <property type="term" value="C:cytoplasm"/>
    <property type="evidence" value="ECO:0007669"/>
    <property type="project" value="TreeGrafter"/>
</dbReference>
<dbReference type="EC" id="3.4.11.-" evidence="11"/>
<evidence type="ECO:0000256" key="4">
    <source>
        <dbReference type="ARBA" id="ARBA00022723"/>
    </source>
</evidence>
<feature type="site" description="Transition state stabilizer" evidence="10">
    <location>
        <position position="435"/>
    </location>
</feature>
<feature type="binding site" evidence="9">
    <location>
        <position position="353"/>
    </location>
    <ligand>
        <name>Zn(2+)</name>
        <dbReference type="ChEBI" id="CHEBI:29105"/>
        <note>catalytic</note>
    </ligand>
</feature>
<dbReference type="GO" id="GO:0042277">
    <property type="term" value="F:peptide binding"/>
    <property type="evidence" value="ECO:0007669"/>
    <property type="project" value="TreeGrafter"/>
</dbReference>
<comment type="cofactor">
    <cofactor evidence="9 11">
        <name>Zn(2+)</name>
        <dbReference type="ChEBI" id="CHEBI:29105"/>
    </cofactor>
    <text evidence="9 11">Binds 1 zinc ion per subunit.</text>
</comment>
<dbReference type="EMBL" id="CAMPGE010019482">
    <property type="protein sequence ID" value="CAI2377814.1"/>
    <property type="molecule type" value="Genomic_DNA"/>
</dbReference>
<dbReference type="InterPro" id="IPR027268">
    <property type="entry name" value="Peptidase_M4/M1_CTD_sf"/>
</dbReference>
<keyword evidence="5 11" id="KW-0378">Hydrolase</keyword>
<dbReference type="PANTHER" id="PTHR11533:SF299">
    <property type="entry name" value="AMINOPEPTIDASE"/>
    <property type="match status" value="1"/>
</dbReference>
<evidence type="ECO:0000256" key="7">
    <source>
        <dbReference type="ARBA" id="ARBA00023049"/>
    </source>
</evidence>
<dbReference type="PRINTS" id="PR00756">
    <property type="entry name" value="ALADIPTASE"/>
</dbReference>
<evidence type="ECO:0000313" key="15">
    <source>
        <dbReference type="Proteomes" id="UP001295684"/>
    </source>
</evidence>
<dbReference type="InterPro" id="IPR042097">
    <property type="entry name" value="Aminopeptidase_N-like_N_sf"/>
</dbReference>
<comment type="similarity">
    <text evidence="1 11">Belongs to the peptidase M1 family.</text>
</comment>
<evidence type="ECO:0000256" key="10">
    <source>
        <dbReference type="PIRSR" id="PIRSR634016-4"/>
    </source>
</evidence>
<evidence type="ECO:0000256" key="2">
    <source>
        <dbReference type="ARBA" id="ARBA00022438"/>
    </source>
</evidence>
<dbReference type="InterPro" id="IPR014782">
    <property type="entry name" value="Peptidase_M1_dom"/>
</dbReference>